<organism evidence="12">
    <name type="scientific">Naegleria gruberi</name>
    <name type="common">Amoeba</name>
    <dbReference type="NCBI Taxonomy" id="5762"/>
    <lineage>
        <taxon>Eukaryota</taxon>
        <taxon>Discoba</taxon>
        <taxon>Heterolobosea</taxon>
        <taxon>Tetramitia</taxon>
        <taxon>Eutetramitia</taxon>
        <taxon>Vahlkampfiidae</taxon>
        <taxon>Naegleria</taxon>
    </lineage>
</organism>
<dbReference type="GeneID" id="8852409"/>
<evidence type="ECO:0000256" key="2">
    <source>
        <dbReference type="ARBA" id="ARBA00022692"/>
    </source>
</evidence>
<dbReference type="InParanoid" id="D2V2Y6"/>
<evidence type="ECO:0000256" key="8">
    <source>
        <dbReference type="SAM" id="Phobius"/>
    </source>
</evidence>
<dbReference type="GO" id="GO:0006816">
    <property type="term" value="P:calcium ion transport"/>
    <property type="evidence" value="ECO:0007669"/>
    <property type="project" value="TreeGrafter"/>
</dbReference>
<evidence type="ECO:0000313" key="12">
    <source>
        <dbReference type="Proteomes" id="UP000006671"/>
    </source>
</evidence>
<feature type="region of interest" description="Disordered" evidence="7">
    <location>
        <begin position="1653"/>
        <end position="1673"/>
    </location>
</feature>
<dbReference type="KEGG" id="ngr:NAEGRDRAFT_63161"/>
<feature type="region of interest" description="Disordered" evidence="7">
    <location>
        <begin position="888"/>
        <end position="911"/>
    </location>
</feature>
<evidence type="ECO:0000313" key="11">
    <source>
        <dbReference type="EMBL" id="EFC48532.1"/>
    </source>
</evidence>
<keyword evidence="6" id="KW-0245">EGF-like domain</keyword>
<feature type="region of interest" description="Disordered" evidence="7">
    <location>
        <begin position="817"/>
        <end position="846"/>
    </location>
</feature>
<feature type="transmembrane region" description="Helical" evidence="8">
    <location>
        <begin position="1682"/>
        <end position="1707"/>
    </location>
</feature>
<proteinExistence type="predicted"/>
<dbReference type="PROSITE" id="PS00022">
    <property type="entry name" value="EGF_1"/>
    <property type="match status" value="1"/>
</dbReference>
<evidence type="ECO:0000256" key="4">
    <source>
        <dbReference type="ARBA" id="ARBA00022989"/>
    </source>
</evidence>
<dbReference type="GO" id="GO:0005886">
    <property type="term" value="C:plasma membrane"/>
    <property type="evidence" value="ECO:0007669"/>
    <property type="project" value="TreeGrafter"/>
</dbReference>
<comment type="caution">
    <text evidence="6">Lacks conserved residue(s) required for the propagation of feature annotation.</text>
</comment>
<evidence type="ECO:0000259" key="9">
    <source>
        <dbReference type="PROSITE" id="PS50026"/>
    </source>
</evidence>
<dbReference type="EMBL" id="GG738850">
    <property type="protein sequence ID" value="EFC48532.1"/>
    <property type="molecule type" value="Genomic_DNA"/>
</dbReference>
<dbReference type="InterPro" id="IPR002859">
    <property type="entry name" value="PKD/REJ-like"/>
</dbReference>
<dbReference type="PANTHER" id="PTHR46730:SF1">
    <property type="entry name" value="PLAT DOMAIN-CONTAINING PROTEIN"/>
    <property type="match status" value="1"/>
</dbReference>
<sequence>MNLNTVLTPTDKNIKGTSVAILKFPDAGYYTYKLTVQGTVVKDPTLTFTETCTIKTFPRELSLKAKITSISYRDAIVGITSEDPDAVPAEKEEWKYSCLTGNGDVCGDTVDTMLSKMNSQQSEISFQRTMFNQTFVNTNTKFYISIQYSKGIRVAKSQVIVQFSNAPNIIPPILTNIYRPTKKLSPGDRIDIVNQVSIGQKKVACAIYDSWGKTFNMNWYLDGEQRARCESISATAEEGKTYNFEFRFVDNNIEYVDITTVVVNRAPSCTCIVTPTTGFAMDTMITMTCPNCQNEEQSLEISFGFMDWNSFQTPFPLGCDPDLFLSNEAQAFIKITDLNTDISTTKQFKIQLHNPVAETLADMSNLVDLWKRKRESLPVGDSRRNVFSSAYISRAVKAILKVMDPAAQLTRSIGSRRLRTLECNGHGTLINGTCVCNSGYYTNDCKYNAADLAAIRTMKQNLFDDFIQSQLERNSTFDPISEAILTSSVSGIDSFLADLNYLTNSTFESCVYLFASVWDEAISDPELTISQEVAQSSVTILERIYQSSFKTVAHKTIIDSYFKKISQIRLRTNNIGEKLSFSNVTFTDSFSMRELSSSLDNTTIVYSDKQPNLQVKFAESMDTKYDQQMFIFYTFGLIQDLSSINQTISNISGPEYTNTMISQSAVFLKVYNQKSIADLNDTDTSIVYQIPLSETLQKTNFKLRKLVPSTEYTYSCISLDEIGEQLDTNVTCSISFIVGNDQLVQCTCSEPTTVIVVKSSRIISVDDGVIYCDGIQSSDLKSCNGNGNCTDNEVCHCSPGFNGTYCEFEIPINNSTMDNSTTSVQNSTIDNSTTDSNSTFNNTTDPASNNTIISNSIILPWNNSTIENNSTLDNSTHAENTTWSNNTQVENNTLHSNDSLNSSNNTSENSSIPQIPLEMDLIISKSVADFCDQITFNAIVKNNRYTINFIWRSSESNSYLKQLLQSISTDSISIETGLLGSGSYNISVSISERTQQVTQSKTISIRKVQPKLFMDDITYVSIGSEVDVMPSITLPHCYPYSNLVYKYEMNTKEESVANIDKIVFDETLEIKCSKGGESCNDISTPITPTYSTILQEGVYNFTAIFTKGSRSSISTIIVTVQSPSLPNNAFVSTLSLSNTEDLNNVDPNNDLKVSFRTSEKLTNPKYTWTSDLPISGNSASYLIIPKSYLVTGVQHNITLDIKDGSRYSKTTIYFIVNSPPTVGSFAITPQEGSALETVFTLDVQEGWLDSNLPLTFKFFYLDEYSNTWIPLSERTESNVLSVSLPPGYGNYSTLRTKVHVYDSMGVYSYKESYAIVRKPNIISDSMISTLNAINSSTSSPSVLSTALNVISTVSDKTEKVIGITNSLVSNYVENANLENINSEKALSTISIYSYSASCLPYLQDSVTSALISKLESFTELISANSFDSLDEQYLDSIKSTTDKLYDKVLSKTKRSLSTKELIALENVYVNLARAYVKSSLPDMKGKLITSNSISTYSRKINTASAKSSLITSEIVDSNNTILSLTSNIAQKLSLSSFTIIVKSQSSLVNKIISKVLTVSIPEVPNGIISNSPIGSLLIKHSTVSSNNISCVCFNSISNSFEKDVGCCRLTTVSSRSISSTSSIYLYRTAIFALRDENHGTIITEESIPIKPKPTISVGSGSGDGGNHVIKPPKQTRTNNNNLFGLLSLLATLFVAVAISVAVIVLCVRQRKYKAMQNAAPVDLPMRSEI</sequence>
<evidence type="ECO:0000256" key="6">
    <source>
        <dbReference type="PROSITE-ProRule" id="PRU00076"/>
    </source>
</evidence>
<reference evidence="11 12" key="1">
    <citation type="journal article" date="2010" name="Cell">
        <title>The genome of Naegleria gruberi illuminates early eukaryotic versatility.</title>
        <authorList>
            <person name="Fritz-Laylin L.K."/>
            <person name="Prochnik S.E."/>
            <person name="Ginger M.L."/>
            <person name="Dacks J.B."/>
            <person name="Carpenter M.L."/>
            <person name="Field M.C."/>
            <person name="Kuo A."/>
            <person name="Paredez A."/>
            <person name="Chapman J."/>
            <person name="Pham J."/>
            <person name="Shu S."/>
            <person name="Neupane R."/>
            <person name="Cipriano M."/>
            <person name="Mancuso J."/>
            <person name="Tu H."/>
            <person name="Salamov A."/>
            <person name="Lindquist E."/>
            <person name="Shapiro H."/>
            <person name="Lucas S."/>
            <person name="Grigoriev I.V."/>
            <person name="Cande W.Z."/>
            <person name="Fulton C."/>
            <person name="Rokhsar D.S."/>
            <person name="Dawson S.C."/>
        </authorList>
    </citation>
    <scope>NUCLEOTIDE SEQUENCE [LARGE SCALE GENOMIC DNA]</scope>
    <source>
        <strain evidence="11 12">NEG-M</strain>
    </source>
</reference>
<gene>
    <name evidence="11" type="ORF">NAEGRDRAFT_63161</name>
</gene>
<keyword evidence="12" id="KW-1185">Reference proteome</keyword>
<accession>D2V2Y6</accession>
<keyword evidence="4 8" id="KW-1133">Transmembrane helix</keyword>
<dbReference type="VEuPathDB" id="AmoebaDB:NAEGRDRAFT_63161"/>
<keyword evidence="6" id="KW-1015">Disulfide bond</keyword>
<feature type="compositionally biased region" description="Low complexity" evidence="7">
    <location>
        <begin position="891"/>
        <end position="911"/>
    </location>
</feature>
<evidence type="ECO:0000259" key="10">
    <source>
        <dbReference type="PROSITE" id="PS50835"/>
    </source>
</evidence>
<protein>
    <submittedName>
        <fullName evidence="11">Predicted protein</fullName>
    </submittedName>
</protein>
<dbReference type="InterPro" id="IPR007110">
    <property type="entry name" value="Ig-like_dom"/>
</dbReference>
<dbReference type="PROSITE" id="PS50026">
    <property type="entry name" value="EGF_3"/>
    <property type="match status" value="1"/>
</dbReference>
<dbReference type="OrthoDB" id="6730643at2759"/>
<evidence type="ECO:0000256" key="3">
    <source>
        <dbReference type="ARBA" id="ARBA00022737"/>
    </source>
</evidence>
<dbReference type="GO" id="GO:0005261">
    <property type="term" value="F:monoatomic cation channel activity"/>
    <property type="evidence" value="ECO:0007669"/>
    <property type="project" value="TreeGrafter"/>
</dbReference>
<feature type="compositionally biased region" description="Low complexity" evidence="7">
    <location>
        <begin position="826"/>
        <end position="846"/>
    </location>
</feature>
<dbReference type="PROSITE" id="PS01186">
    <property type="entry name" value="EGF_2"/>
    <property type="match status" value="1"/>
</dbReference>
<name>D2V2Y6_NAEGR</name>
<dbReference type="Gene3D" id="2.10.25.10">
    <property type="entry name" value="Laminin"/>
    <property type="match status" value="1"/>
</dbReference>
<dbReference type="RefSeq" id="XP_002681276.1">
    <property type="nucleotide sequence ID" value="XM_002681230.1"/>
</dbReference>
<dbReference type="PANTHER" id="PTHR46730">
    <property type="entry name" value="POLYCYSTIN-1"/>
    <property type="match status" value="1"/>
</dbReference>
<dbReference type="PROSITE" id="PS50835">
    <property type="entry name" value="IG_LIKE"/>
    <property type="match status" value="1"/>
</dbReference>
<evidence type="ECO:0000256" key="1">
    <source>
        <dbReference type="ARBA" id="ARBA00004370"/>
    </source>
</evidence>
<feature type="domain" description="EGF-like" evidence="9">
    <location>
        <begin position="773"/>
        <end position="807"/>
    </location>
</feature>
<dbReference type="Pfam" id="PF02010">
    <property type="entry name" value="REJ"/>
    <property type="match status" value="1"/>
</dbReference>
<feature type="disulfide bond" evidence="6">
    <location>
        <begin position="797"/>
        <end position="806"/>
    </location>
</feature>
<keyword evidence="5 8" id="KW-0472">Membrane</keyword>
<evidence type="ECO:0000256" key="7">
    <source>
        <dbReference type="SAM" id="MobiDB-lite"/>
    </source>
</evidence>
<comment type="subcellular location">
    <subcellularLocation>
        <location evidence="1">Membrane</location>
    </subcellularLocation>
</comment>
<evidence type="ECO:0000256" key="5">
    <source>
        <dbReference type="ARBA" id="ARBA00023136"/>
    </source>
</evidence>
<feature type="domain" description="Ig-like" evidence="10">
    <location>
        <begin position="171"/>
        <end position="286"/>
    </location>
</feature>
<keyword evidence="2 8" id="KW-0812">Transmembrane</keyword>
<keyword evidence="3" id="KW-0677">Repeat</keyword>
<dbReference type="InterPro" id="IPR000742">
    <property type="entry name" value="EGF"/>
</dbReference>
<dbReference type="Proteomes" id="UP000006671">
    <property type="component" value="Unassembled WGS sequence"/>
</dbReference>